<dbReference type="GO" id="GO:0008781">
    <property type="term" value="F:N-acylneuraminate cytidylyltransferase activity"/>
    <property type="evidence" value="ECO:0007669"/>
    <property type="project" value="TreeGrafter"/>
</dbReference>
<dbReference type="EMBL" id="CP034549">
    <property type="protein sequence ID" value="AZQ44701.1"/>
    <property type="molecule type" value="Genomic_DNA"/>
</dbReference>
<sequence length="229" mass="25832">MKILAVIPARGGSKGIPRKNIKMLGSKPLIAYSIDVALESQLFDDIIVSTEDDEIAAVASEYGAKVPFLRRKELANDTAPTIDVLVDLLQNEMIARESYDAICLLQCTTPFRDLKEVSKAVEQFKNSNADSLVSVRKVPDHFNPHWTFERNIQGNLKIATGDKHLITRRQELPEAFYRDGSVYLTKVSVILEQKSLFGQSIAYVENKFELEVNLDTMKDWKVAENMLVQ</sequence>
<dbReference type="PANTHER" id="PTHR21485">
    <property type="entry name" value="HAD SUPERFAMILY MEMBERS CMAS AND KDSC"/>
    <property type="match status" value="1"/>
</dbReference>
<dbReference type="Pfam" id="PF02348">
    <property type="entry name" value="CTP_transf_3"/>
    <property type="match status" value="1"/>
</dbReference>
<dbReference type="InterPro" id="IPR029044">
    <property type="entry name" value="Nucleotide-diphossugar_trans"/>
</dbReference>
<keyword evidence="2" id="KW-1185">Reference proteome</keyword>
<keyword evidence="1" id="KW-0548">Nucleotidyltransferase</keyword>
<dbReference type="RefSeq" id="WP_126448396.1">
    <property type="nucleotide sequence ID" value="NZ_CP034549.1"/>
</dbReference>
<dbReference type="InterPro" id="IPR003329">
    <property type="entry name" value="Cytidylyl_trans"/>
</dbReference>
<dbReference type="OrthoDB" id="9805604at2"/>
<dbReference type="AlphaFoldDB" id="A0A3S9MZM4"/>
<dbReference type="PANTHER" id="PTHR21485:SF6">
    <property type="entry name" value="N-ACYLNEURAMINATE CYTIDYLYLTRANSFERASE-RELATED"/>
    <property type="match status" value="1"/>
</dbReference>
<proteinExistence type="predicted"/>
<evidence type="ECO:0000313" key="1">
    <source>
        <dbReference type="EMBL" id="AZQ44701.1"/>
    </source>
</evidence>
<dbReference type="Proteomes" id="UP000279600">
    <property type="component" value="Chromosome"/>
</dbReference>
<organism evidence="1 2">
    <name type="scientific">Nonlabens ponticola</name>
    <dbReference type="NCBI Taxonomy" id="2496866"/>
    <lineage>
        <taxon>Bacteria</taxon>
        <taxon>Pseudomonadati</taxon>
        <taxon>Bacteroidota</taxon>
        <taxon>Flavobacteriia</taxon>
        <taxon>Flavobacteriales</taxon>
        <taxon>Flavobacteriaceae</taxon>
        <taxon>Nonlabens</taxon>
    </lineage>
</organism>
<name>A0A3S9MZM4_9FLAO</name>
<dbReference type="SUPFAM" id="SSF53448">
    <property type="entry name" value="Nucleotide-diphospho-sugar transferases"/>
    <property type="match status" value="1"/>
</dbReference>
<dbReference type="Gene3D" id="3.90.550.10">
    <property type="entry name" value="Spore Coat Polysaccharide Biosynthesis Protein SpsA, Chain A"/>
    <property type="match status" value="1"/>
</dbReference>
<accession>A0A3S9MZM4</accession>
<gene>
    <name evidence="1" type="ORF">EJ995_10785</name>
</gene>
<evidence type="ECO:0000313" key="2">
    <source>
        <dbReference type="Proteomes" id="UP000279600"/>
    </source>
</evidence>
<dbReference type="InterPro" id="IPR050793">
    <property type="entry name" value="CMP-NeuNAc_synthase"/>
</dbReference>
<reference evidence="1 2" key="1">
    <citation type="submission" date="2018-12" db="EMBL/GenBank/DDBJ databases">
        <title>Complete genome of Nonlabens sp. MJ115.</title>
        <authorList>
            <person name="Choi H.S."/>
            <person name="Jung J."/>
        </authorList>
    </citation>
    <scope>NUCLEOTIDE SEQUENCE [LARGE SCALE GENOMIC DNA]</scope>
    <source>
        <strain evidence="1 2">MJ115</strain>
    </source>
</reference>
<dbReference type="KEGG" id="noj:EJ995_10785"/>
<keyword evidence="1" id="KW-0808">Transferase</keyword>
<dbReference type="CDD" id="cd02513">
    <property type="entry name" value="CMP-NeuAc_Synthase"/>
    <property type="match status" value="1"/>
</dbReference>
<protein>
    <submittedName>
        <fullName evidence="1">Acylneuraminate cytidylyltransferase family protein</fullName>
    </submittedName>
</protein>